<protein>
    <recommendedName>
        <fullName evidence="2">UPF0102 protein GCM10010921_10610</fullName>
    </recommendedName>
</protein>
<dbReference type="NCBIfam" id="NF009154">
    <property type="entry name" value="PRK12497.3-3"/>
    <property type="match status" value="1"/>
</dbReference>
<sequence>MFASAPTGRIAGPGAGEALRMARKDDLGRAGEERAALYLTRRGYEILDRNWRCADGEIDIVAAHGRDIAVVEVKTRTSIGYGHPFAAIDDRKLARLWRLAMAWASAHPGRARYRRLRVDAIAIIGPAPTTGTLEHLEGLR</sequence>
<keyword evidence="4" id="KW-1185">Reference proteome</keyword>
<dbReference type="InterPro" id="IPR011856">
    <property type="entry name" value="tRNA_endonuc-like_dom_sf"/>
</dbReference>
<organism evidence="3 4">
    <name type="scientific">Microbacterium album</name>
    <dbReference type="NCBI Taxonomy" id="2053191"/>
    <lineage>
        <taxon>Bacteria</taxon>
        <taxon>Bacillati</taxon>
        <taxon>Actinomycetota</taxon>
        <taxon>Actinomycetes</taxon>
        <taxon>Micrococcales</taxon>
        <taxon>Microbacteriaceae</taxon>
        <taxon>Microbacterium</taxon>
    </lineage>
</organism>
<dbReference type="Proteomes" id="UP000657592">
    <property type="component" value="Unassembled WGS sequence"/>
</dbReference>
<dbReference type="Gene3D" id="3.40.1350.10">
    <property type="match status" value="1"/>
</dbReference>
<dbReference type="CDD" id="cd20736">
    <property type="entry name" value="PoNe_Nuclease"/>
    <property type="match status" value="1"/>
</dbReference>
<comment type="similarity">
    <text evidence="1 2">Belongs to the UPF0102 family.</text>
</comment>
<dbReference type="Pfam" id="PF02021">
    <property type="entry name" value="UPF0102"/>
    <property type="match status" value="1"/>
</dbReference>
<evidence type="ECO:0000313" key="4">
    <source>
        <dbReference type="Proteomes" id="UP000657592"/>
    </source>
</evidence>
<reference evidence="3" key="2">
    <citation type="submission" date="2020-09" db="EMBL/GenBank/DDBJ databases">
        <authorList>
            <person name="Sun Q."/>
            <person name="Zhou Y."/>
        </authorList>
    </citation>
    <scope>NUCLEOTIDE SEQUENCE</scope>
    <source>
        <strain evidence="3">CGMCC 1.15794</strain>
    </source>
</reference>
<dbReference type="EMBL" id="BMJY01000003">
    <property type="protein sequence ID" value="GGH39423.1"/>
    <property type="molecule type" value="Genomic_DNA"/>
</dbReference>
<gene>
    <name evidence="3" type="ORF">GCM10010921_10610</name>
</gene>
<accession>A0A917MKZ9</accession>
<dbReference type="PANTHER" id="PTHR34039">
    <property type="entry name" value="UPF0102 PROTEIN YRAN"/>
    <property type="match status" value="1"/>
</dbReference>
<evidence type="ECO:0000256" key="1">
    <source>
        <dbReference type="ARBA" id="ARBA00006738"/>
    </source>
</evidence>
<dbReference type="InterPro" id="IPR003509">
    <property type="entry name" value="UPF0102_YraN-like"/>
</dbReference>
<comment type="caution">
    <text evidence="3">The sequence shown here is derived from an EMBL/GenBank/DDBJ whole genome shotgun (WGS) entry which is preliminary data.</text>
</comment>
<reference evidence="3" key="1">
    <citation type="journal article" date="2014" name="Int. J. Syst. Evol. Microbiol.">
        <title>Complete genome sequence of Corynebacterium casei LMG S-19264T (=DSM 44701T), isolated from a smear-ripened cheese.</title>
        <authorList>
            <consortium name="US DOE Joint Genome Institute (JGI-PGF)"/>
            <person name="Walter F."/>
            <person name="Albersmeier A."/>
            <person name="Kalinowski J."/>
            <person name="Ruckert C."/>
        </authorList>
    </citation>
    <scope>NUCLEOTIDE SEQUENCE</scope>
    <source>
        <strain evidence="3">CGMCC 1.15794</strain>
    </source>
</reference>
<dbReference type="PANTHER" id="PTHR34039:SF1">
    <property type="entry name" value="UPF0102 PROTEIN YRAN"/>
    <property type="match status" value="1"/>
</dbReference>
<evidence type="ECO:0000313" key="3">
    <source>
        <dbReference type="EMBL" id="GGH39423.1"/>
    </source>
</evidence>
<dbReference type="AlphaFoldDB" id="A0A917MKZ9"/>
<dbReference type="GO" id="GO:0003676">
    <property type="term" value="F:nucleic acid binding"/>
    <property type="evidence" value="ECO:0007669"/>
    <property type="project" value="InterPro"/>
</dbReference>
<dbReference type="SUPFAM" id="SSF52980">
    <property type="entry name" value="Restriction endonuclease-like"/>
    <property type="match status" value="1"/>
</dbReference>
<name>A0A917MKZ9_9MICO</name>
<dbReference type="HAMAP" id="MF_00048">
    <property type="entry name" value="UPF0102"/>
    <property type="match status" value="1"/>
</dbReference>
<proteinExistence type="inferred from homology"/>
<evidence type="ECO:0000256" key="2">
    <source>
        <dbReference type="HAMAP-Rule" id="MF_00048"/>
    </source>
</evidence>
<dbReference type="InterPro" id="IPR011335">
    <property type="entry name" value="Restrct_endonuc-II-like"/>
</dbReference>